<accession>A0A179SZL2</accession>
<evidence type="ECO:0000259" key="10">
    <source>
        <dbReference type="PROSITE" id="PS50109"/>
    </source>
</evidence>
<gene>
    <name evidence="13" type="ORF">A6K24_20445</name>
</gene>
<dbReference type="EC" id="2.7.13.3" evidence="2"/>
<evidence type="ECO:0000256" key="2">
    <source>
        <dbReference type="ARBA" id="ARBA00012438"/>
    </source>
</evidence>
<feature type="coiled-coil region" evidence="9">
    <location>
        <begin position="349"/>
        <end position="376"/>
    </location>
</feature>
<dbReference type="Pfam" id="PF07730">
    <property type="entry name" value="HisKA_3"/>
    <property type="match status" value="1"/>
</dbReference>
<comment type="catalytic activity">
    <reaction evidence="1">
        <text>ATP + protein L-histidine = ADP + protein N-phospho-L-histidine.</text>
        <dbReference type="EC" id="2.7.13.3"/>
    </reaction>
</comment>
<dbReference type="InterPro" id="IPR005467">
    <property type="entry name" value="His_kinase_dom"/>
</dbReference>
<dbReference type="PROSITE" id="PS50112">
    <property type="entry name" value="PAS"/>
    <property type="match status" value="3"/>
</dbReference>
<keyword evidence="14" id="KW-1185">Reference proteome</keyword>
<dbReference type="GO" id="GO:0046983">
    <property type="term" value="F:protein dimerization activity"/>
    <property type="evidence" value="ECO:0007669"/>
    <property type="project" value="InterPro"/>
</dbReference>
<dbReference type="Gene3D" id="3.30.565.10">
    <property type="entry name" value="Histidine kinase-like ATPase, C-terminal domain"/>
    <property type="match status" value="1"/>
</dbReference>
<keyword evidence="4" id="KW-0808">Transferase</keyword>
<keyword evidence="7" id="KW-0067">ATP-binding</keyword>
<dbReference type="PROSITE" id="PS50113">
    <property type="entry name" value="PAC"/>
    <property type="match status" value="2"/>
</dbReference>
<dbReference type="EMBL" id="LWSG01000010">
    <property type="protein sequence ID" value="OAS87075.1"/>
    <property type="molecule type" value="Genomic_DNA"/>
</dbReference>
<evidence type="ECO:0000256" key="5">
    <source>
        <dbReference type="ARBA" id="ARBA00022741"/>
    </source>
</evidence>
<evidence type="ECO:0000256" key="4">
    <source>
        <dbReference type="ARBA" id="ARBA00022679"/>
    </source>
</evidence>
<keyword evidence="9" id="KW-0175">Coiled coil</keyword>
<dbReference type="AlphaFoldDB" id="A0A179SZL2"/>
<evidence type="ECO:0000313" key="13">
    <source>
        <dbReference type="EMBL" id="OAS87075.1"/>
    </source>
</evidence>
<keyword evidence="6" id="KW-0418">Kinase</keyword>
<dbReference type="SMART" id="SM00091">
    <property type="entry name" value="PAS"/>
    <property type="match status" value="3"/>
</dbReference>
<dbReference type="STRING" id="152268.A6K24_20445"/>
<proteinExistence type="predicted"/>
<dbReference type="Gene3D" id="3.30.450.20">
    <property type="entry name" value="PAS domain"/>
    <property type="match status" value="3"/>
</dbReference>
<dbReference type="InterPro" id="IPR001610">
    <property type="entry name" value="PAC"/>
</dbReference>
<evidence type="ECO:0000259" key="12">
    <source>
        <dbReference type="PROSITE" id="PS50113"/>
    </source>
</evidence>
<feature type="domain" description="PAC" evidence="12">
    <location>
        <begin position="313"/>
        <end position="365"/>
    </location>
</feature>
<dbReference type="CDD" id="cd00130">
    <property type="entry name" value="PAS"/>
    <property type="match status" value="2"/>
</dbReference>
<dbReference type="CDD" id="cd16917">
    <property type="entry name" value="HATPase_UhpB-NarQ-NarX-like"/>
    <property type="match status" value="1"/>
</dbReference>
<evidence type="ECO:0000256" key="3">
    <source>
        <dbReference type="ARBA" id="ARBA00022553"/>
    </source>
</evidence>
<dbReference type="SUPFAM" id="SSF55785">
    <property type="entry name" value="PYP-like sensor domain (PAS domain)"/>
    <property type="match status" value="3"/>
</dbReference>
<dbReference type="InterPro" id="IPR000014">
    <property type="entry name" value="PAS"/>
</dbReference>
<name>A0A179SZL2_9BACI</name>
<evidence type="ECO:0000259" key="11">
    <source>
        <dbReference type="PROSITE" id="PS50112"/>
    </source>
</evidence>
<sequence length="573" mass="66211">MAQEQKEAMIIVSKEGMIESFNQAAEQLFGYHMNEVKDKRISLLFPDINSHILFQKTSLFCESVARLQDQTYYSMKISCEVVELLNHPFCVLTIKNNVHMQAMEDELDASLSELVDFKFALDESSIVAITDQKGIITYVNDTFCKVSKYNREELIGKSHKVINSGYHPKSFFSELWRTIGSGKVWKGEIKNQAKDGAYYWVDTTIVPFLTRQGKPYQYLAIRNEVTSRKRAEEELKETLSELYDLKLALDESSIVAITDQKGIITYVNDTFCNVSKYNREELIGNSHKIINSGYHPKSFFGELWRTIGAGKVWKGEIKNQAKDGTYYWVDTTIVPFLNIQGKPYQYLAIRNEVTARKRAEEELQRMMRKLIGLQEEERKNISRELHDGIGQNLYSLLIMINRLRTKTDPLLVDQMETEISNIIEEIRQISWQLRPSILDDLGLVPAIRSFINKFSEHYGLKTCFTYELQRRLHSEVETSIYRIVQEAITNARKYANTQEIFLSIIEKEDYLEVVITDHGVGFDTQTKQNGVGLFSMEERARSINAQFKINSIRNKGTMITVKVPFLKNDQGIS</sequence>
<dbReference type="Pfam" id="PF13426">
    <property type="entry name" value="PAS_9"/>
    <property type="match status" value="3"/>
</dbReference>
<evidence type="ECO:0000256" key="1">
    <source>
        <dbReference type="ARBA" id="ARBA00000085"/>
    </source>
</evidence>
<protein>
    <recommendedName>
        <fullName evidence="2">histidine kinase</fullName>
        <ecNumber evidence="2">2.7.13.3</ecNumber>
    </recommendedName>
</protein>
<feature type="coiled-coil region" evidence="9">
    <location>
        <begin position="221"/>
        <end position="248"/>
    </location>
</feature>
<dbReference type="Gene3D" id="1.20.5.1930">
    <property type="match status" value="1"/>
</dbReference>
<evidence type="ECO:0000313" key="14">
    <source>
        <dbReference type="Proteomes" id="UP000078534"/>
    </source>
</evidence>
<dbReference type="SMART" id="SM00387">
    <property type="entry name" value="HATPase_c"/>
    <property type="match status" value="1"/>
</dbReference>
<dbReference type="InterPro" id="IPR050482">
    <property type="entry name" value="Sensor_HK_TwoCompSys"/>
</dbReference>
<evidence type="ECO:0000256" key="9">
    <source>
        <dbReference type="SAM" id="Coils"/>
    </source>
</evidence>
<keyword evidence="3" id="KW-0597">Phosphoprotein</keyword>
<dbReference type="PANTHER" id="PTHR24421:SF10">
    <property type="entry name" value="NITRATE_NITRITE SENSOR PROTEIN NARQ"/>
    <property type="match status" value="1"/>
</dbReference>
<dbReference type="InterPro" id="IPR000700">
    <property type="entry name" value="PAS-assoc_C"/>
</dbReference>
<evidence type="ECO:0000256" key="6">
    <source>
        <dbReference type="ARBA" id="ARBA00022777"/>
    </source>
</evidence>
<organism evidence="13 14">
    <name type="scientific">Metabacillus litoralis</name>
    <dbReference type="NCBI Taxonomy" id="152268"/>
    <lineage>
        <taxon>Bacteria</taxon>
        <taxon>Bacillati</taxon>
        <taxon>Bacillota</taxon>
        <taxon>Bacilli</taxon>
        <taxon>Bacillales</taxon>
        <taxon>Bacillaceae</taxon>
        <taxon>Metabacillus</taxon>
    </lineage>
</organism>
<dbReference type="GO" id="GO:0016020">
    <property type="term" value="C:membrane"/>
    <property type="evidence" value="ECO:0007669"/>
    <property type="project" value="InterPro"/>
</dbReference>
<evidence type="ECO:0000256" key="8">
    <source>
        <dbReference type="ARBA" id="ARBA00023012"/>
    </source>
</evidence>
<dbReference type="NCBIfam" id="TIGR00229">
    <property type="entry name" value="sensory_box"/>
    <property type="match status" value="3"/>
</dbReference>
<feature type="domain" description="Histidine kinase" evidence="10">
    <location>
        <begin position="380"/>
        <end position="567"/>
    </location>
</feature>
<dbReference type="PANTHER" id="PTHR24421">
    <property type="entry name" value="NITRATE/NITRITE SENSOR PROTEIN NARX-RELATED"/>
    <property type="match status" value="1"/>
</dbReference>
<keyword evidence="8" id="KW-0902">Two-component regulatory system</keyword>
<feature type="domain" description="PAS" evidence="11">
    <location>
        <begin position="1"/>
        <end position="47"/>
    </location>
</feature>
<dbReference type="InterPro" id="IPR036890">
    <property type="entry name" value="HATPase_C_sf"/>
</dbReference>
<dbReference type="InterPro" id="IPR035965">
    <property type="entry name" value="PAS-like_dom_sf"/>
</dbReference>
<feature type="domain" description="PAS" evidence="11">
    <location>
        <begin position="107"/>
        <end position="170"/>
    </location>
</feature>
<dbReference type="InterPro" id="IPR011712">
    <property type="entry name" value="Sig_transdc_His_kin_sub3_dim/P"/>
</dbReference>
<dbReference type="PROSITE" id="PS50109">
    <property type="entry name" value="HIS_KIN"/>
    <property type="match status" value="1"/>
</dbReference>
<dbReference type="InterPro" id="IPR003594">
    <property type="entry name" value="HATPase_dom"/>
</dbReference>
<dbReference type="GO" id="GO:0005524">
    <property type="term" value="F:ATP binding"/>
    <property type="evidence" value="ECO:0007669"/>
    <property type="project" value="UniProtKB-KW"/>
</dbReference>
<feature type="domain" description="PAS" evidence="11">
    <location>
        <begin position="231"/>
        <end position="298"/>
    </location>
</feature>
<dbReference type="Pfam" id="PF02518">
    <property type="entry name" value="HATPase_c"/>
    <property type="match status" value="1"/>
</dbReference>
<dbReference type="GO" id="GO:0000155">
    <property type="term" value="F:phosphorelay sensor kinase activity"/>
    <property type="evidence" value="ECO:0007669"/>
    <property type="project" value="InterPro"/>
</dbReference>
<feature type="domain" description="PAC" evidence="12">
    <location>
        <begin position="185"/>
        <end position="237"/>
    </location>
</feature>
<evidence type="ECO:0000256" key="7">
    <source>
        <dbReference type="ARBA" id="ARBA00022840"/>
    </source>
</evidence>
<keyword evidence="5" id="KW-0547">Nucleotide-binding</keyword>
<dbReference type="SMART" id="SM00086">
    <property type="entry name" value="PAC"/>
    <property type="match status" value="2"/>
</dbReference>
<dbReference type="SUPFAM" id="SSF55874">
    <property type="entry name" value="ATPase domain of HSP90 chaperone/DNA topoisomerase II/histidine kinase"/>
    <property type="match status" value="1"/>
</dbReference>
<reference evidence="14" key="1">
    <citation type="submission" date="2016-04" db="EMBL/GenBank/DDBJ databases">
        <authorList>
            <person name="Lyu Z."/>
            <person name="Lyu W."/>
        </authorList>
    </citation>
    <scope>NUCLEOTIDE SEQUENCE [LARGE SCALE GENOMIC DNA]</scope>
    <source>
        <strain evidence="14">C44</strain>
    </source>
</reference>
<dbReference type="Proteomes" id="UP000078534">
    <property type="component" value="Unassembled WGS sequence"/>
</dbReference>
<comment type="caution">
    <text evidence="13">The sequence shown here is derived from an EMBL/GenBank/DDBJ whole genome shotgun (WGS) entry which is preliminary data.</text>
</comment>